<evidence type="ECO:0000256" key="1">
    <source>
        <dbReference type="SAM" id="MobiDB-lite"/>
    </source>
</evidence>
<gene>
    <name evidence="2" type="ORF">D7I46_01445</name>
</gene>
<protein>
    <submittedName>
        <fullName evidence="2">Uncharacterized protein</fullName>
    </submittedName>
</protein>
<evidence type="ECO:0000313" key="3">
    <source>
        <dbReference type="Proteomes" id="UP000269374"/>
    </source>
</evidence>
<feature type="region of interest" description="Disordered" evidence="1">
    <location>
        <begin position="1"/>
        <end position="38"/>
    </location>
</feature>
<feature type="compositionally biased region" description="Polar residues" evidence="1">
    <location>
        <begin position="1"/>
        <end position="25"/>
    </location>
</feature>
<reference evidence="2 3" key="1">
    <citation type="submission" date="2018-09" db="EMBL/GenBank/DDBJ databases">
        <title>Genome sequencing of strain 1JSPR-7.</title>
        <authorList>
            <person name="Heo J."/>
            <person name="Kim S.-J."/>
            <person name="Kwon S.-W."/>
        </authorList>
    </citation>
    <scope>NUCLEOTIDE SEQUENCE [LARGE SCALE GENOMIC DNA]</scope>
    <source>
        <strain evidence="2 3">1JSPR-7</strain>
    </source>
</reference>
<dbReference type="Proteomes" id="UP000269374">
    <property type="component" value="Chromosome"/>
</dbReference>
<proteinExistence type="predicted"/>
<dbReference type="EMBL" id="CP032627">
    <property type="protein sequence ID" value="AYF99863.1"/>
    <property type="molecule type" value="Genomic_DNA"/>
</dbReference>
<accession>A0A387BBZ9</accession>
<name>A0A387BBZ9_9LACT</name>
<dbReference type="KEGG" id="lact:D7I46_01445"/>
<dbReference type="AlphaFoldDB" id="A0A387BBZ9"/>
<sequence length="90" mass="10024">MRSAQPQEQTIQSVPQQHVSTTQSEDANKAKEDAEINQLTKEYEAKGYTVSVTKQSSVQVTQPSTTIASQLDKLKAEYEAEGYQLTVTHH</sequence>
<evidence type="ECO:0000313" key="2">
    <source>
        <dbReference type="EMBL" id="AYF99863.1"/>
    </source>
</evidence>
<organism evidence="2 3">
    <name type="scientific">Lactococcus allomyrinae</name>
    <dbReference type="NCBI Taxonomy" id="2419773"/>
    <lineage>
        <taxon>Bacteria</taxon>
        <taxon>Bacillati</taxon>
        <taxon>Bacillota</taxon>
        <taxon>Bacilli</taxon>
        <taxon>Lactobacillales</taxon>
        <taxon>Streptococcaceae</taxon>
        <taxon>Lactococcus</taxon>
    </lineage>
</organism>
<keyword evidence="3" id="KW-1185">Reference proteome</keyword>